<keyword evidence="8" id="KW-1185">Reference proteome</keyword>
<dbReference type="GO" id="GO:0008610">
    <property type="term" value="P:lipid biosynthetic process"/>
    <property type="evidence" value="ECO:0007669"/>
    <property type="project" value="InterPro"/>
</dbReference>
<feature type="transmembrane region" description="Helical" evidence="5">
    <location>
        <begin position="57"/>
        <end position="78"/>
    </location>
</feature>
<dbReference type="InterPro" id="IPR050307">
    <property type="entry name" value="Sterol_Desaturase_Related"/>
</dbReference>
<evidence type="ECO:0000259" key="6">
    <source>
        <dbReference type="Pfam" id="PF04116"/>
    </source>
</evidence>
<dbReference type="RefSeq" id="WP_146889349.1">
    <property type="nucleotide sequence ID" value="NZ_VORX01000001.1"/>
</dbReference>
<dbReference type="Pfam" id="PF04116">
    <property type="entry name" value="FA_hydroxylase"/>
    <property type="match status" value="1"/>
</dbReference>
<dbReference type="OrthoDB" id="9770329at2"/>
<organism evidence="7 8">
    <name type="scientific">Gelidibacter salicanalis</name>
    <dbReference type="NCBI Taxonomy" id="291193"/>
    <lineage>
        <taxon>Bacteria</taxon>
        <taxon>Pseudomonadati</taxon>
        <taxon>Bacteroidota</taxon>
        <taxon>Flavobacteriia</taxon>
        <taxon>Flavobacteriales</taxon>
        <taxon>Flavobacteriaceae</taxon>
        <taxon>Gelidibacter</taxon>
    </lineage>
</organism>
<evidence type="ECO:0000256" key="3">
    <source>
        <dbReference type="ARBA" id="ARBA00022989"/>
    </source>
</evidence>
<name>A0A5C7APP3_9FLAO</name>
<dbReference type="Proteomes" id="UP000321734">
    <property type="component" value="Unassembled WGS sequence"/>
</dbReference>
<dbReference type="InterPro" id="IPR006694">
    <property type="entry name" value="Fatty_acid_hydroxylase"/>
</dbReference>
<evidence type="ECO:0000256" key="5">
    <source>
        <dbReference type="SAM" id="Phobius"/>
    </source>
</evidence>
<feature type="transmembrane region" description="Helical" evidence="5">
    <location>
        <begin position="155"/>
        <end position="178"/>
    </location>
</feature>
<evidence type="ECO:0000256" key="4">
    <source>
        <dbReference type="ARBA" id="ARBA00023136"/>
    </source>
</evidence>
<evidence type="ECO:0000313" key="8">
    <source>
        <dbReference type="Proteomes" id="UP000321734"/>
    </source>
</evidence>
<dbReference type="EMBL" id="VORX01000001">
    <property type="protein sequence ID" value="TXE10756.1"/>
    <property type="molecule type" value="Genomic_DNA"/>
</dbReference>
<sequence>MGNIISYILILFLILLIRYFSTAGLFYLYYLKIKESPNSEDILSQRPLKKDQIRKEMYWSVLSSAIFAVFGALVYWLWLHNLTAIYLDPLTYGIWYLPISLFLVLAVHETYYYWVHRAMHMKRFYKTVHKVHHQSLSTTPWTAFSFHPWESILEALILPLILLILPVNIYVLFVYLMFMTFSGVINHLDIEIYPDFFRKSAFGKLWIDATHHHYHHKEFNTNYGLYFTFWDRIMGTESTKMK</sequence>
<dbReference type="GO" id="GO:0005506">
    <property type="term" value="F:iron ion binding"/>
    <property type="evidence" value="ECO:0007669"/>
    <property type="project" value="InterPro"/>
</dbReference>
<proteinExistence type="predicted"/>
<keyword evidence="2 5" id="KW-0812">Transmembrane</keyword>
<dbReference type="GO" id="GO:0016020">
    <property type="term" value="C:membrane"/>
    <property type="evidence" value="ECO:0007669"/>
    <property type="project" value="UniProtKB-SubCell"/>
</dbReference>
<dbReference type="GO" id="GO:0016491">
    <property type="term" value="F:oxidoreductase activity"/>
    <property type="evidence" value="ECO:0007669"/>
    <property type="project" value="InterPro"/>
</dbReference>
<protein>
    <submittedName>
        <fullName evidence="7">Sterol desaturase family protein</fullName>
    </submittedName>
</protein>
<reference evidence="7 8" key="1">
    <citation type="submission" date="2019-08" db="EMBL/GenBank/DDBJ databases">
        <title>Genome sequence of Gelidibacter salicanalis IC162T.</title>
        <authorList>
            <person name="Bowman J.P."/>
        </authorList>
    </citation>
    <scope>NUCLEOTIDE SEQUENCE [LARGE SCALE GENOMIC DNA]</scope>
    <source>
        <strain evidence="7 8">IC162</strain>
    </source>
</reference>
<keyword evidence="3 5" id="KW-1133">Transmembrane helix</keyword>
<feature type="transmembrane region" description="Helical" evidence="5">
    <location>
        <begin position="93"/>
        <end position="114"/>
    </location>
</feature>
<evidence type="ECO:0000256" key="1">
    <source>
        <dbReference type="ARBA" id="ARBA00004370"/>
    </source>
</evidence>
<keyword evidence="4 5" id="KW-0472">Membrane</keyword>
<dbReference type="PANTHER" id="PTHR11863">
    <property type="entry name" value="STEROL DESATURASE"/>
    <property type="match status" value="1"/>
</dbReference>
<feature type="transmembrane region" description="Helical" evidence="5">
    <location>
        <begin position="6"/>
        <end position="30"/>
    </location>
</feature>
<gene>
    <name evidence="7" type="ORF">ES711_02280</name>
</gene>
<comment type="subcellular location">
    <subcellularLocation>
        <location evidence="1">Membrane</location>
    </subcellularLocation>
</comment>
<feature type="domain" description="Fatty acid hydroxylase" evidence="6">
    <location>
        <begin position="102"/>
        <end position="236"/>
    </location>
</feature>
<evidence type="ECO:0000313" key="7">
    <source>
        <dbReference type="EMBL" id="TXE10756.1"/>
    </source>
</evidence>
<evidence type="ECO:0000256" key="2">
    <source>
        <dbReference type="ARBA" id="ARBA00022692"/>
    </source>
</evidence>
<comment type="caution">
    <text evidence="7">The sequence shown here is derived from an EMBL/GenBank/DDBJ whole genome shotgun (WGS) entry which is preliminary data.</text>
</comment>
<dbReference type="AlphaFoldDB" id="A0A5C7APP3"/>
<accession>A0A5C7APP3</accession>